<dbReference type="InterPro" id="IPR002219">
    <property type="entry name" value="PKC_DAG/PE"/>
</dbReference>
<dbReference type="Pfam" id="PF00620">
    <property type="entry name" value="RhoGAP"/>
    <property type="match status" value="1"/>
</dbReference>
<dbReference type="EMBL" id="CAJNRE010014183">
    <property type="protein sequence ID" value="CAF2125704.1"/>
    <property type="molecule type" value="Genomic_DNA"/>
</dbReference>
<dbReference type="GO" id="GO:0005096">
    <property type="term" value="F:GTPase activator activity"/>
    <property type="evidence" value="ECO:0007669"/>
    <property type="project" value="UniProtKB-KW"/>
</dbReference>
<proteinExistence type="predicted"/>
<evidence type="ECO:0000256" key="3">
    <source>
        <dbReference type="ARBA" id="ARBA00022833"/>
    </source>
</evidence>
<dbReference type="SUPFAM" id="SSF57889">
    <property type="entry name" value="Cysteine-rich domain"/>
    <property type="match status" value="1"/>
</dbReference>
<reference evidence="9" key="1">
    <citation type="submission" date="2021-02" db="EMBL/GenBank/DDBJ databases">
        <authorList>
            <person name="Nowell W R."/>
        </authorList>
    </citation>
    <scope>NUCLEOTIDE SEQUENCE</scope>
</reference>
<accession>A0A816WGJ1</accession>
<dbReference type="SUPFAM" id="SSF48350">
    <property type="entry name" value="GTPase activation domain, GAP"/>
    <property type="match status" value="1"/>
</dbReference>
<feature type="region of interest" description="Disordered" evidence="5">
    <location>
        <begin position="253"/>
        <end position="273"/>
    </location>
</feature>
<dbReference type="FunFam" id="3.30.505.10:FF:000019">
    <property type="entry name" value="Chimaerin"/>
    <property type="match status" value="1"/>
</dbReference>
<dbReference type="Pfam" id="PF00130">
    <property type="entry name" value="C1_1"/>
    <property type="match status" value="1"/>
</dbReference>
<evidence type="ECO:0000313" key="10">
    <source>
        <dbReference type="Proteomes" id="UP000663824"/>
    </source>
</evidence>
<name>A0A816WGJ1_9BILA</name>
<evidence type="ECO:0000259" key="7">
    <source>
        <dbReference type="PROSITE" id="PS50081"/>
    </source>
</evidence>
<feature type="domain" description="Phorbol-ester/DAG-type" evidence="7">
    <location>
        <begin position="296"/>
        <end position="346"/>
    </location>
</feature>
<evidence type="ECO:0000313" key="9">
    <source>
        <dbReference type="EMBL" id="CAF2125704.1"/>
    </source>
</evidence>
<dbReference type="InterPro" id="IPR046349">
    <property type="entry name" value="C1-like_sf"/>
</dbReference>
<dbReference type="Pfam" id="PF00017">
    <property type="entry name" value="SH2"/>
    <property type="match status" value="1"/>
</dbReference>
<evidence type="ECO:0000259" key="8">
    <source>
        <dbReference type="PROSITE" id="PS50238"/>
    </source>
</evidence>
<evidence type="ECO:0000259" key="6">
    <source>
        <dbReference type="PROSITE" id="PS50001"/>
    </source>
</evidence>
<keyword evidence="3" id="KW-0862">Zinc</keyword>
<keyword evidence="1" id="KW-0343">GTPase activation</keyword>
<feature type="domain" description="Rho-GAP" evidence="8">
    <location>
        <begin position="359"/>
        <end position="555"/>
    </location>
</feature>
<keyword evidence="2" id="KW-0479">Metal-binding</keyword>
<dbReference type="Gene3D" id="3.30.505.10">
    <property type="entry name" value="SH2 domain"/>
    <property type="match status" value="1"/>
</dbReference>
<dbReference type="PRINTS" id="PR00008">
    <property type="entry name" value="DAGPEDOMAIN"/>
</dbReference>
<dbReference type="FunFam" id="3.30.60.20:FF:000025">
    <property type="entry name" value="Chimaerin"/>
    <property type="match status" value="1"/>
</dbReference>
<dbReference type="SMART" id="SM00252">
    <property type="entry name" value="SH2"/>
    <property type="match status" value="1"/>
</dbReference>
<dbReference type="Gene3D" id="1.10.555.10">
    <property type="entry name" value="Rho GTPase activation protein"/>
    <property type="match status" value="1"/>
</dbReference>
<gene>
    <name evidence="9" type="ORF">MBJ925_LOCUS26718</name>
</gene>
<evidence type="ECO:0000256" key="2">
    <source>
        <dbReference type="ARBA" id="ARBA00022723"/>
    </source>
</evidence>
<dbReference type="InterPro" id="IPR000980">
    <property type="entry name" value="SH2"/>
</dbReference>
<dbReference type="Proteomes" id="UP000663824">
    <property type="component" value="Unassembled WGS sequence"/>
</dbReference>
<organism evidence="9 10">
    <name type="scientific">Rotaria magnacalcarata</name>
    <dbReference type="NCBI Taxonomy" id="392030"/>
    <lineage>
        <taxon>Eukaryota</taxon>
        <taxon>Metazoa</taxon>
        <taxon>Spiralia</taxon>
        <taxon>Gnathifera</taxon>
        <taxon>Rotifera</taxon>
        <taxon>Eurotatoria</taxon>
        <taxon>Bdelloidea</taxon>
        <taxon>Philodinida</taxon>
        <taxon>Philodinidae</taxon>
        <taxon>Rotaria</taxon>
    </lineage>
</organism>
<evidence type="ECO:0000256" key="4">
    <source>
        <dbReference type="PROSITE-ProRule" id="PRU00191"/>
    </source>
</evidence>
<dbReference type="SMART" id="SM00324">
    <property type="entry name" value="RhoGAP"/>
    <property type="match status" value="1"/>
</dbReference>
<dbReference type="PANTHER" id="PTHR46075">
    <property type="entry name" value="CHIMERIN FAMILY MEMBER"/>
    <property type="match status" value="1"/>
</dbReference>
<dbReference type="PROSITE" id="PS50238">
    <property type="entry name" value="RHOGAP"/>
    <property type="match status" value="1"/>
</dbReference>
<dbReference type="InterPro" id="IPR008936">
    <property type="entry name" value="Rho_GTPase_activation_prot"/>
</dbReference>
<dbReference type="GO" id="GO:0046872">
    <property type="term" value="F:metal ion binding"/>
    <property type="evidence" value="ECO:0007669"/>
    <property type="project" value="UniProtKB-KW"/>
</dbReference>
<dbReference type="PROSITE" id="PS50001">
    <property type="entry name" value="SH2"/>
    <property type="match status" value="1"/>
</dbReference>
<evidence type="ECO:0000256" key="1">
    <source>
        <dbReference type="ARBA" id="ARBA00022468"/>
    </source>
</evidence>
<dbReference type="InterPro" id="IPR051854">
    <property type="entry name" value="Rho-type_GAP"/>
</dbReference>
<dbReference type="InterPro" id="IPR036860">
    <property type="entry name" value="SH2_dom_sf"/>
</dbReference>
<evidence type="ECO:0008006" key="11">
    <source>
        <dbReference type="Google" id="ProtNLM"/>
    </source>
</evidence>
<dbReference type="GO" id="GO:0007165">
    <property type="term" value="P:signal transduction"/>
    <property type="evidence" value="ECO:0007669"/>
    <property type="project" value="InterPro"/>
</dbReference>
<dbReference type="AlphaFoldDB" id="A0A816WGJ1"/>
<dbReference type="PROSITE" id="PS50081">
    <property type="entry name" value="ZF_DAG_PE_2"/>
    <property type="match status" value="1"/>
</dbReference>
<evidence type="ECO:0000256" key="5">
    <source>
        <dbReference type="SAM" id="MobiDB-lite"/>
    </source>
</evidence>
<dbReference type="PROSITE" id="PS00479">
    <property type="entry name" value="ZF_DAG_PE_1"/>
    <property type="match status" value="1"/>
</dbReference>
<dbReference type="PANTHER" id="PTHR46075:SF2">
    <property type="entry name" value="RHO GTPASE ACTIVATING PROTEIN AT 5A, ISOFORM A"/>
    <property type="match status" value="1"/>
</dbReference>
<dbReference type="InterPro" id="IPR000198">
    <property type="entry name" value="RhoGAP_dom"/>
</dbReference>
<keyword evidence="4" id="KW-0727">SH2 domain</keyword>
<dbReference type="SMART" id="SM00109">
    <property type="entry name" value="C1"/>
    <property type="match status" value="1"/>
</dbReference>
<dbReference type="Gene3D" id="3.30.60.20">
    <property type="match status" value="1"/>
</dbReference>
<comment type="caution">
    <text evidence="9">The sequence shown here is derived from an EMBL/GenBank/DDBJ whole genome shotgun (WGS) entry which is preliminary data.</text>
</comment>
<dbReference type="CDD" id="cd20806">
    <property type="entry name" value="C1_CHN"/>
    <property type="match status" value="1"/>
</dbReference>
<feature type="domain" description="SH2" evidence="6">
    <location>
        <begin position="68"/>
        <end position="141"/>
    </location>
</feature>
<dbReference type="SUPFAM" id="SSF55550">
    <property type="entry name" value="SH2 domain"/>
    <property type="match status" value="1"/>
</dbReference>
<protein>
    <recommendedName>
        <fullName evidence="11">Beta-chimaerin</fullName>
    </recommendedName>
</protein>
<dbReference type="InterPro" id="IPR020454">
    <property type="entry name" value="DAG/PE-bd"/>
</dbReference>
<sequence length="557" mass="63126">MDQSVTSIMSSTTLFDPVTRHQSNTSNPSGSLPVWKSYLYNLQMQAPKPAPIICRTSQPRRPRQYGLEFHGLLSRTDADQLMATSTDGSYLVRESLNPPDSYTLAIKFNGEVKYYKLYFDFPTSTHYVGEKHFDTLNDLVHDGLISFYLESKASDYIALMACDSQCYTNESPYGQYKAQLLHRAQTQTSISNRYKAQLLHRAQTQTSISNRDSSSLTNNEMNQSIINSQITNADQTGFNYRQSLTSNSAMIERHSSSRISPTKTVNNNTSNNSNRKLASANPLFFDRILLMQAEKAHNFKIHSFKGPHWCDYCANFLWGLVQQGVKCADCGFEAHKRCSEKVPQDCVPHMKYLKSIFGVDLTTLIKATTPASSVASLTPVVLEKCVNEIESRPHALDTEGIYRIAGFSDTVEEIKLAFERDCDHVDLSQERYPDIHAITCVLKLYLRQLPIPLISFDVQTQLLELRPSSICVTTIRSIIRRLPPAHFHTLKYLCEHLLKVSQHSMHNQMTMENLAIVFGPTIMRSENPDPMIGLKNSKSIQRLLEILIEQGHDIFTS</sequence>